<evidence type="ECO:0000259" key="12">
    <source>
        <dbReference type="PROSITE" id="PS50110"/>
    </source>
</evidence>
<feature type="domain" description="Response regulatory" evidence="12">
    <location>
        <begin position="1114"/>
        <end position="1229"/>
    </location>
</feature>
<evidence type="ECO:0000256" key="1">
    <source>
        <dbReference type="ARBA" id="ARBA00000085"/>
    </source>
</evidence>
<keyword evidence="9" id="KW-0902">Two-component regulatory system</keyword>
<protein>
    <recommendedName>
        <fullName evidence="3">histidine kinase</fullName>
        <ecNumber evidence="3">2.7.13.3</ecNumber>
    </recommendedName>
</protein>
<comment type="caution">
    <text evidence="13">The sequence shown here is derived from an EMBL/GenBank/DDBJ whole genome shotgun (WGS) entry which is preliminary data.</text>
</comment>
<dbReference type="FunFam" id="3.30.565.10:FF:000037">
    <property type="entry name" value="Hybrid sensor histidine kinase/response regulator"/>
    <property type="match status" value="1"/>
</dbReference>
<feature type="modified residue" description="4-aspartylphosphate" evidence="10">
    <location>
        <position position="655"/>
    </location>
</feature>
<dbReference type="SUPFAM" id="SSF55785">
    <property type="entry name" value="PYP-like sensor domain (PAS domain)"/>
    <property type="match status" value="1"/>
</dbReference>
<organism evidence="13 14">
    <name type="scientific">Pseudoduganella guangdongensis</name>
    <dbReference type="NCBI Taxonomy" id="2692179"/>
    <lineage>
        <taxon>Bacteria</taxon>
        <taxon>Pseudomonadati</taxon>
        <taxon>Pseudomonadota</taxon>
        <taxon>Betaproteobacteria</taxon>
        <taxon>Burkholderiales</taxon>
        <taxon>Oxalobacteraceae</taxon>
        <taxon>Telluria group</taxon>
        <taxon>Pseudoduganella</taxon>
    </lineage>
</organism>
<dbReference type="InterPro" id="IPR035965">
    <property type="entry name" value="PAS-like_dom_sf"/>
</dbReference>
<feature type="domain" description="Response regulatory" evidence="12">
    <location>
        <begin position="607"/>
        <end position="722"/>
    </location>
</feature>
<evidence type="ECO:0000256" key="8">
    <source>
        <dbReference type="ARBA" id="ARBA00022840"/>
    </source>
</evidence>
<dbReference type="EC" id="2.7.13.3" evidence="3"/>
<evidence type="ECO:0000313" key="13">
    <source>
        <dbReference type="EMBL" id="MYN04354.1"/>
    </source>
</evidence>
<evidence type="ECO:0000256" key="4">
    <source>
        <dbReference type="ARBA" id="ARBA00022553"/>
    </source>
</evidence>
<proteinExistence type="predicted"/>
<comment type="catalytic activity">
    <reaction evidence="1">
        <text>ATP + protein L-histidine = ADP + protein N-phospho-L-histidine.</text>
        <dbReference type="EC" id="2.7.13.3"/>
    </reaction>
</comment>
<keyword evidence="6" id="KW-0547">Nucleotide-binding</keyword>
<dbReference type="SMART" id="SM00448">
    <property type="entry name" value="REC"/>
    <property type="match status" value="2"/>
</dbReference>
<dbReference type="InterPro" id="IPR004358">
    <property type="entry name" value="Sig_transdc_His_kin-like_C"/>
</dbReference>
<dbReference type="Pfam" id="PF00512">
    <property type="entry name" value="HisKA"/>
    <property type="match status" value="2"/>
</dbReference>
<keyword evidence="4 10" id="KW-0597">Phosphoprotein</keyword>
<dbReference type="CDD" id="cd17574">
    <property type="entry name" value="REC_OmpR"/>
    <property type="match status" value="1"/>
</dbReference>
<dbReference type="PROSITE" id="PS50110">
    <property type="entry name" value="RESPONSE_REGULATORY"/>
    <property type="match status" value="2"/>
</dbReference>
<comment type="subcellular location">
    <subcellularLocation>
        <location evidence="2">Cell inner membrane</location>
        <topology evidence="2">Multi-pass membrane protein</topology>
    </subcellularLocation>
</comment>
<dbReference type="InterPro" id="IPR005467">
    <property type="entry name" value="His_kinase_dom"/>
</dbReference>
<dbReference type="Pfam" id="PF00072">
    <property type="entry name" value="Response_reg"/>
    <property type="match status" value="2"/>
</dbReference>
<dbReference type="InterPro" id="IPR013656">
    <property type="entry name" value="PAS_4"/>
</dbReference>
<dbReference type="Gene3D" id="1.10.287.130">
    <property type="match status" value="2"/>
</dbReference>
<dbReference type="Gene3D" id="3.30.450.20">
    <property type="entry name" value="PAS domain"/>
    <property type="match status" value="2"/>
</dbReference>
<accession>A0A6N9HL70</accession>
<dbReference type="InterPro" id="IPR036097">
    <property type="entry name" value="HisK_dim/P_sf"/>
</dbReference>
<evidence type="ECO:0000256" key="3">
    <source>
        <dbReference type="ARBA" id="ARBA00012438"/>
    </source>
</evidence>
<dbReference type="PRINTS" id="PR00344">
    <property type="entry name" value="BCTRLSENSOR"/>
</dbReference>
<evidence type="ECO:0000259" key="11">
    <source>
        <dbReference type="PROSITE" id="PS50109"/>
    </source>
</evidence>
<evidence type="ECO:0000256" key="2">
    <source>
        <dbReference type="ARBA" id="ARBA00004429"/>
    </source>
</evidence>
<dbReference type="GO" id="GO:0000155">
    <property type="term" value="F:phosphorelay sensor kinase activity"/>
    <property type="evidence" value="ECO:0007669"/>
    <property type="project" value="InterPro"/>
</dbReference>
<evidence type="ECO:0000256" key="7">
    <source>
        <dbReference type="ARBA" id="ARBA00022777"/>
    </source>
</evidence>
<feature type="modified residue" description="4-aspartylphosphate" evidence="10">
    <location>
        <position position="1163"/>
    </location>
</feature>
<dbReference type="CDD" id="cd00082">
    <property type="entry name" value="HisKA"/>
    <property type="match status" value="2"/>
</dbReference>
<feature type="domain" description="Histidine kinase" evidence="11">
    <location>
        <begin position="873"/>
        <end position="1089"/>
    </location>
</feature>
<name>A0A6N9HL70_9BURK</name>
<dbReference type="SMART" id="SM00388">
    <property type="entry name" value="HisKA"/>
    <property type="match status" value="2"/>
</dbReference>
<dbReference type="Gene3D" id="3.30.565.10">
    <property type="entry name" value="Histidine kinase-like ATPase, C-terminal domain"/>
    <property type="match status" value="2"/>
</dbReference>
<dbReference type="RefSeq" id="WP_161027313.1">
    <property type="nucleotide sequence ID" value="NZ_WWCJ01000016.1"/>
</dbReference>
<dbReference type="InterPro" id="IPR003594">
    <property type="entry name" value="HATPase_dom"/>
</dbReference>
<dbReference type="EMBL" id="WWCJ01000016">
    <property type="protein sequence ID" value="MYN04354.1"/>
    <property type="molecule type" value="Genomic_DNA"/>
</dbReference>
<keyword evidence="14" id="KW-1185">Reference proteome</keyword>
<dbReference type="SUPFAM" id="SSF52172">
    <property type="entry name" value="CheY-like"/>
    <property type="match status" value="2"/>
</dbReference>
<evidence type="ECO:0000256" key="9">
    <source>
        <dbReference type="ARBA" id="ARBA00023012"/>
    </source>
</evidence>
<dbReference type="Gene3D" id="3.40.50.2300">
    <property type="match status" value="2"/>
</dbReference>
<dbReference type="SUPFAM" id="SSF55781">
    <property type="entry name" value="GAF domain-like"/>
    <property type="match status" value="1"/>
</dbReference>
<keyword evidence="5" id="KW-0808">Transferase</keyword>
<dbReference type="FunFam" id="1.10.287.130:FF:000045">
    <property type="entry name" value="Two-component system sensor histidine kinase/response regulator"/>
    <property type="match status" value="1"/>
</dbReference>
<sequence length="1229" mass="133440">MTTSSTGWQFLASPGTLGQQIALFDWSATPLGPLDAWPQSLRTTVNLMLNSSHPIWIGWGPQATFLYNDAYIDVLGAAKHPWALGRPAQEVWSEIWHYCGPLADKVFQHAQPSYVDAVQLFMNRGDWVEEVWYSFSYSPIFNEAGAVGGLFCPSTDTTATRLNARRLAALSALSASALREQDVASACATAMHTITENPDDIPFALLFKRAGDGVRLQQTAHVAEAACDMALWPVQEVLASGAARVVPTAALPGLPLGLAGQPVREALALPVTDGVLVLGISPARRLDTEYRTFCELVAGQVTAAVQNAGAAAEQRQRAEALAELDRAKTAFFSNVSHEFRTPLTLLLGPIEEALQDAVHRLPSAHHERLQLARRNALRLQKLVNTLLDFSRVQAGRMQASFAEVDLEALTRDLASGFRSVIEGAGLRLNVACGPLSSHAWVDVALFEKIVLNLLSNAFKFTFEGGISVTLHQQGQHAVLAVSDTGVGIAPNQQQHIFERFHRIEGARSRTHEGSGIGLALVRDLVELLHGSIALHSTPDVGSTFTITLPLGRAHLRDEQLTSAPGGGLGHARDAFLMEAQRWLPEADEEDGFLDLADDDSVLTVGAHVLVVDDNTDMRDYLARLLRLRWHVSTAANGREALRLMEGALPDLVVSDVMMPELDGFGLIAAMRTSHALHDIPILVLSARAGEEARIEGVNAGADDYLVKPFSARELVTRVDSQLMRARIRQTERAHMARMADTFQQAPAAIAIVRGRQLHFELANERFVELSGHRDLVGWPLRSAFPELEGQGMTEELEQALASGAPVIGKARLVMLKREGELQECYFDYVHQPVRNARGEVERIVIVAFEVTELVRARRDAELANRTKDDFLAMVGHELRNPLSPILIALELMRLKGLGSLAREHAAIERQAHHLVRLVDDLLDVARIAQGKIALRLERVELSRLLAQALETVSGLLEERQQSLALAVPDSGLALNADPMRFVQVLVNLLTNAAKYSNPGGHISVRAWAEQGRAVLAVRDTGIGIAEDMLPQLFDKFVQAPQSLDRSRGGLGLGLSIARSLVELHGGQISAFSDGTGSGSEFVVRVPLADEHARLSMAPCPDAGPEAPATTSPMRVLLVDDNQDVLQGLRALLEVRGHEVQAVADPASALRTCASFVPDLAILDIGLPGMDGYELAGELRRQPGFDNTRLVALSGYGQQADQARSRAAGFAAHLVKPITPAQLYSLLAKH</sequence>
<dbReference type="AlphaFoldDB" id="A0A6N9HL70"/>
<reference evidence="13 14" key="1">
    <citation type="submission" date="2019-12" db="EMBL/GenBank/DDBJ databases">
        <title>Novel species isolated from a subtropical stream in China.</title>
        <authorList>
            <person name="Lu H."/>
        </authorList>
    </citation>
    <scope>NUCLEOTIDE SEQUENCE [LARGE SCALE GENOMIC DNA]</scope>
    <source>
        <strain evidence="13 14">DS3</strain>
    </source>
</reference>
<dbReference type="InterPro" id="IPR011006">
    <property type="entry name" value="CheY-like_superfamily"/>
</dbReference>
<dbReference type="Pfam" id="PF08448">
    <property type="entry name" value="PAS_4"/>
    <property type="match status" value="1"/>
</dbReference>
<keyword evidence="7" id="KW-0418">Kinase</keyword>
<dbReference type="SUPFAM" id="SSF47384">
    <property type="entry name" value="Homodimeric domain of signal transducing histidine kinase"/>
    <property type="match status" value="2"/>
</dbReference>
<dbReference type="InterPro" id="IPR003661">
    <property type="entry name" value="HisK_dim/P_dom"/>
</dbReference>
<dbReference type="Pfam" id="PF02518">
    <property type="entry name" value="HATPase_c"/>
    <property type="match status" value="2"/>
</dbReference>
<dbReference type="PANTHER" id="PTHR43547:SF2">
    <property type="entry name" value="HYBRID SIGNAL TRANSDUCTION HISTIDINE KINASE C"/>
    <property type="match status" value="1"/>
</dbReference>
<keyword evidence="8" id="KW-0067">ATP-binding</keyword>
<dbReference type="FunFam" id="3.30.565.10:FF:000006">
    <property type="entry name" value="Sensor histidine kinase WalK"/>
    <property type="match status" value="1"/>
</dbReference>
<dbReference type="PANTHER" id="PTHR43547">
    <property type="entry name" value="TWO-COMPONENT HISTIDINE KINASE"/>
    <property type="match status" value="1"/>
</dbReference>
<evidence type="ECO:0000256" key="5">
    <source>
        <dbReference type="ARBA" id="ARBA00022679"/>
    </source>
</evidence>
<dbReference type="GO" id="GO:0005524">
    <property type="term" value="F:ATP binding"/>
    <property type="evidence" value="ECO:0007669"/>
    <property type="project" value="UniProtKB-KW"/>
</dbReference>
<dbReference type="Proteomes" id="UP000448575">
    <property type="component" value="Unassembled WGS sequence"/>
</dbReference>
<dbReference type="PROSITE" id="PS50109">
    <property type="entry name" value="HIS_KIN"/>
    <property type="match status" value="2"/>
</dbReference>
<dbReference type="GO" id="GO:0005886">
    <property type="term" value="C:plasma membrane"/>
    <property type="evidence" value="ECO:0007669"/>
    <property type="project" value="UniProtKB-SubCell"/>
</dbReference>
<dbReference type="CDD" id="cd17580">
    <property type="entry name" value="REC_2_DhkD-like"/>
    <property type="match status" value="1"/>
</dbReference>
<dbReference type="InterPro" id="IPR036890">
    <property type="entry name" value="HATPase_C_sf"/>
</dbReference>
<dbReference type="InterPro" id="IPR001789">
    <property type="entry name" value="Sig_transdc_resp-reg_receiver"/>
</dbReference>
<dbReference type="SMART" id="SM00387">
    <property type="entry name" value="HATPase_c"/>
    <property type="match status" value="2"/>
</dbReference>
<evidence type="ECO:0000256" key="6">
    <source>
        <dbReference type="ARBA" id="ARBA00022741"/>
    </source>
</evidence>
<evidence type="ECO:0000256" key="10">
    <source>
        <dbReference type="PROSITE-ProRule" id="PRU00169"/>
    </source>
</evidence>
<dbReference type="SUPFAM" id="SSF55874">
    <property type="entry name" value="ATPase domain of HSP90 chaperone/DNA topoisomerase II/histidine kinase"/>
    <property type="match status" value="2"/>
</dbReference>
<evidence type="ECO:0000313" key="14">
    <source>
        <dbReference type="Proteomes" id="UP000448575"/>
    </source>
</evidence>
<feature type="domain" description="Histidine kinase" evidence="11">
    <location>
        <begin position="334"/>
        <end position="552"/>
    </location>
</feature>
<gene>
    <name evidence="13" type="ORF">GTP41_19865</name>
</gene>
<dbReference type="CDD" id="cd16922">
    <property type="entry name" value="HATPase_EvgS-ArcB-TorS-like"/>
    <property type="match status" value="2"/>
</dbReference>